<reference evidence="1 2" key="1">
    <citation type="journal article" date="2020" name="Cell">
        <title>Large-Scale Comparative Analyses of Tick Genomes Elucidate Their Genetic Diversity and Vector Capacities.</title>
        <authorList>
            <consortium name="Tick Genome and Microbiome Consortium (TIGMIC)"/>
            <person name="Jia N."/>
            <person name="Wang J."/>
            <person name="Shi W."/>
            <person name="Du L."/>
            <person name="Sun Y."/>
            <person name="Zhan W."/>
            <person name="Jiang J.F."/>
            <person name="Wang Q."/>
            <person name="Zhang B."/>
            <person name="Ji P."/>
            <person name="Bell-Sakyi L."/>
            <person name="Cui X.M."/>
            <person name="Yuan T.T."/>
            <person name="Jiang B.G."/>
            <person name="Yang W.F."/>
            <person name="Lam T.T."/>
            <person name="Chang Q.C."/>
            <person name="Ding S.J."/>
            <person name="Wang X.J."/>
            <person name="Zhu J.G."/>
            <person name="Ruan X.D."/>
            <person name="Zhao L."/>
            <person name="Wei J.T."/>
            <person name="Ye R.Z."/>
            <person name="Que T.C."/>
            <person name="Du C.H."/>
            <person name="Zhou Y.H."/>
            <person name="Cheng J.X."/>
            <person name="Dai P.F."/>
            <person name="Guo W.B."/>
            <person name="Han X.H."/>
            <person name="Huang E.J."/>
            <person name="Li L.F."/>
            <person name="Wei W."/>
            <person name="Gao Y.C."/>
            <person name="Liu J.Z."/>
            <person name="Shao H.Z."/>
            <person name="Wang X."/>
            <person name="Wang C.C."/>
            <person name="Yang T.C."/>
            <person name="Huo Q.B."/>
            <person name="Li W."/>
            <person name="Chen H.Y."/>
            <person name="Chen S.E."/>
            <person name="Zhou L.G."/>
            <person name="Ni X.B."/>
            <person name="Tian J.H."/>
            <person name="Sheng Y."/>
            <person name="Liu T."/>
            <person name="Pan Y.S."/>
            <person name="Xia L.Y."/>
            <person name="Li J."/>
            <person name="Zhao F."/>
            <person name="Cao W.C."/>
        </authorList>
    </citation>
    <scope>NUCLEOTIDE SEQUENCE [LARGE SCALE GENOMIC DNA]</scope>
    <source>
        <strain evidence="1">HaeL-2018</strain>
    </source>
</reference>
<comment type="caution">
    <text evidence="1">The sequence shown here is derived from an EMBL/GenBank/DDBJ whole genome shotgun (WGS) entry which is preliminary data.</text>
</comment>
<dbReference type="VEuPathDB" id="VectorBase:HLOH_063804"/>
<name>A0A9J6GZW8_HAELO</name>
<gene>
    <name evidence="1" type="ORF">HPB48_018800</name>
</gene>
<evidence type="ECO:0000313" key="2">
    <source>
        <dbReference type="Proteomes" id="UP000821853"/>
    </source>
</evidence>
<dbReference type="InterPro" id="IPR050598">
    <property type="entry name" value="AminoAcid_Transporter"/>
</dbReference>
<accession>A0A9J6GZW8</accession>
<dbReference type="AlphaFoldDB" id="A0A9J6GZW8"/>
<dbReference type="EMBL" id="JABSTR010000010">
    <property type="protein sequence ID" value="KAH9380603.1"/>
    <property type="molecule type" value="Genomic_DNA"/>
</dbReference>
<protein>
    <submittedName>
        <fullName evidence="1">Uncharacterized protein</fullName>
    </submittedName>
</protein>
<dbReference type="PANTHER" id="PTHR11785:SF516">
    <property type="entry name" value="AMINO ACID PERMEASE_ SLC12A DOMAIN-CONTAINING PROTEIN"/>
    <property type="match status" value="1"/>
</dbReference>
<dbReference type="Proteomes" id="UP000821853">
    <property type="component" value="Chromosome 8"/>
</dbReference>
<dbReference type="OrthoDB" id="5982228at2759"/>
<sequence>MAELTTLLPASGGEYEFLSAAGDTLGRPGDFVSFLYVWVRILMGDPLSAALQGLGFASYALRLVYPSCEPPYAVTVLVAVSFVYDVTRSSGFGKGLALDLGYGPPALWLGCTGCAWSDGAGKSGLSFRGSVMSTQAAEPWGQIHSAAEVSLVCIDGPGSYGISDGGKWWYSDREVCGHPYPFRQCMDGWQSWVLNLGTGGWPVVARSERINDASTGR</sequence>
<dbReference type="GO" id="GO:0015179">
    <property type="term" value="F:L-amino acid transmembrane transporter activity"/>
    <property type="evidence" value="ECO:0007669"/>
    <property type="project" value="TreeGrafter"/>
</dbReference>
<organism evidence="1 2">
    <name type="scientific">Haemaphysalis longicornis</name>
    <name type="common">Bush tick</name>
    <dbReference type="NCBI Taxonomy" id="44386"/>
    <lineage>
        <taxon>Eukaryota</taxon>
        <taxon>Metazoa</taxon>
        <taxon>Ecdysozoa</taxon>
        <taxon>Arthropoda</taxon>
        <taxon>Chelicerata</taxon>
        <taxon>Arachnida</taxon>
        <taxon>Acari</taxon>
        <taxon>Parasitiformes</taxon>
        <taxon>Ixodida</taxon>
        <taxon>Ixodoidea</taxon>
        <taxon>Ixodidae</taxon>
        <taxon>Haemaphysalinae</taxon>
        <taxon>Haemaphysalis</taxon>
    </lineage>
</organism>
<keyword evidence="2" id="KW-1185">Reference proteome</keyword>
<dbReference type="Gene3D" id="1.20.1740.10">
    <property type="entry name" value="Amino acid/polyamine transporter I"/>
    <property type="match status" value="1"/>
</dbReference>
<evidence type="ECO:0000313" key="1">
    <source>
        <dbReference type="EMBL" id="KAH9380603.1"/>
    </source>
</evidence>
<dbReference type="PANTHER" id="PTHR11785">
    <property type="entry name" value="AMINO ACID TRANSPORTER"/>
    <property type="match status" value="1"/>
</dbReference>
<proteinExistence type="predicted"/>